<evidence type="ECO:0000313" key="1">
    <source>
        <dbReference type="EMBL" id="GGZ24569.1"/>
    </source>
</evidence>
<proteinExistence type="predicted"/>
<comment type="caution">
    <text evidence="1">The sequence shown here is derived from an EMBL/GenBank/DDBJ whole genome shotgun (WGS) entry which is preliminary data.</text>
</comment>
<reference evidence="1" key="1">
    <citation type="journal article" date="2014" name="Int. J. Syst. Evol. Microbiol.">
        <title>Complete genome sequence of Corynebacterium casei LMG S-19264T (=DSM 44701T), isolated from a smear-ripened cheese.</title>
        <authorList>
            <consortium name="US DOE Joint Genome Institute (JGI-PGF)"/>
            <person name="Walter F."/>
            <person name="Albersmeier A."/>
            <person name="Kalinowski J."/>
            <person name="Ruckert C."/>
        </authorList>
    </citation>
    <scope>NUCLEOTIDE SEQUENCE</scope>
    <source>
        <strain evidence="1">KCTC 32296</strain>
    </source>
</reference>
<reference evidence="1" key="2">
    <citation type="submission" date="2020-09" db="EMBL/GenBank/DDBJ databases">
        <authorList>
            <person name="Sun Q."/>
            <person name="Kim S."/>
        </authorList>
    </citation>
    <scope>NUCLEOTIDE SEQUENCE</scope>
    <source>
        <strain evidence="1">KCTC 32296</strain>
    </source>
</reference>
<dbReference type="Proteomes" id="UP000662572">
    <property type="component" value="Unassembled WGS sequence"/>
</dbReference>
<gene>
    <name evidence="1" type="ORF">GCM10011273_07240</name>
</gene>
<organism evidence="1 2">
    <name type="scientific">Asticcacaulis endophyticus</name>
    <dbReference type="NCBI Taxonomy" id="1395890"/>
    <lineage>
        <taxon>Bacteria</taxon>
        <taxon>Pseudomonadati</taxon>
        <taxon>Pseudomonadota</taxon>
        <taxon>Alphaproteobacteria</taxon>
        <taxon>Caulobacterales</taxon>
        <taxon>Caulobacteraceae</taxon>
        <taxon>Asticcacaulis</taxon>
    </lineage>
</organism>
<dbReference type="AlphaFoldDB" id="A0A918PXJ9"/>
<dbReference type="EMBL" id="BMZB01000001">
    <property type="protein sequence ID" value="GGZ24569.1"/>
    <property type="molecule type" value="Genomic_DNA"/>
</dbReference>
<sequence length="72" mass="7979">MRVKGSGAAIQLFDIRVIGRLRQDARDDAALIGHAHAFFNALLFDTIHEDNAPVFSFIRRGFNAAKPNEAQV</sequence>
<name>A0A918PXJ9_9CAUL</name>
<accession>A0A918PXJ9</accession>
<protein>
    <submittedName>
        <fullName evidence="1">Uncharacterized protein</fullName>
    </submittedName>
</protein>
<evidence type="ECO:0000313" key="2">
    <source>
        <dbReference type="Proteomes" id="UP000662572"/>
    </source>
</evidence>
<keyword evidence="2" id="KW-1185">Reference proteome</keyword>